<dbReference type="Gene3D" id="2.60.40.10">
    <property type="entry name" value="Immunoglobulins"/>
    <property type="match status" value="2"/>
</dbReference>
<dbReference type="SMART" id="SM00089">
    <property type="entry name" value="PKD"/>
    <property type="match status" value="1"/>
</dbReference>
<proteinExistence type="inferred from homology"/>
<evidence type="ECO:0000256" key="3">
    <source>
        <dbReference type="ARBA" id="ARBA00008061"/>
    </source>
</evidence>
<dbReference type="InterPro" id="IPR000601">
    <property type="entry name" value="PKD_dom"/>
</dbReference>
<keyword evidence="9 12" id="KW-0119">Carbohydrate metabolism</keyword>
<dbReference type="SUPFAM" id="SSF49299">
    <property type="entry name" value="PKD domain"/>
    <property type="match status" value="1"/>
</dbReference>
<dbReference type="InterPro" id="IPR031319">
    <property type="entry name" value="A-amylase_C"/>
</dbReference>
<comment type="catalytic activity">
    <reaction evidence="1 12">
        <text>Endohydrolysis of (1-&gt;4)-alpha-D-glucosidic linkages in polysaccharides containing three or more (1-&gt;4)-alpha-linked D-glucose units.</text>
        <dbReference type="EC" id="3.2.1.1"/>
    </reaction>
</comment>
<evidence type="ECO:0000256" key="9">
    <source>
        <dbReference type="ARBA" id="ARBA00023277"/>
    </source>
</evidence>
<dbReference type="InterPro" id="IPR035986">
    <property type="entry name" value="PKD_dom_sf"/>
</dbReference>
<dbReference type="Pfam" id="PF02806">
    <property type="entry name" value="Alpha-amylase_C"/>
    <property type="match status" value="1"/>
</dbReference>
<evidence type="ECO:0000256" key="13">
    <source>
        <dbReference type="SAM" id="SignalP"/>
    </source>
</evidence>
<comment type="similarity">
    <text evidence="3 11">Belongs to the glycosyl hydrolase 13 family.</text>
</comment>
<evidence type="ECO:0000313" key="18">
    <source>
        <dbReference type="Proteomes" id="UP001168380"/>
    </source>
</evidence>
<dbReference type="InterPro" id="IPR006047">
    <property type="entry name" value="GH13_cat_dom"/>
</dbReference>
<dbReference type="CDD" id="cd00146">
    <property type="entry name" value="PKD"/>
    <property type="match status" value="1"/>
</dbReference>
<reference evidence="17" key="1">
    <citation type="submission" date="2023-07" db="EMBL/GenBank/DDBJ databases">
        <title>Gilvimarinus algae sp. nov., isolated from the surface of Kelp.</title>
        <authorList>
            <person name="Sun Y.Y."/>
            <person name="Gong Y."/>
            <person name="Du Z.J."/>
        </authorList>
    </citation>
    <scope>NUCLEOTIDE SEQUENCE</scope>
    <source>
        <strain evidence="17">SDUM040014</strain>
    </source>
</reference>
<dbReference type="Pfam" id="PF18911">
    <property type="entry name" value="PKD_4"/>
    <property type="match status" value="1"/>
</dbReference>
<dbReference type="SUPFAM" id="SSF51011">
    <property type="entry name" value="Glycosyl hydrolase domain"/>
    <property type="match status" value="1"/>
</dbReference>
<dbReference type="SMART" id="SM00642">
    <property type="entry name" value="Aamy"/>
    <property type="match status" value="1"/>
</dbReference>
<dbReference type="RefSeq" id="WP_302714630.1">
    <property type="nucleotide sequence ID" value="NZ_JAULRT010000062.1"/>
</dbReference>
<dbReference type="PRINTS" id="PR00110">
    <property type="entry name" value="ALPHAAMYLASE"/>
</dbReference>
<keyword evidence="13" id="KW-0732">Signal</keyword>
<dbReference type="GO" id="GO:0016787">
    <property type="term" value="F:hydrolase activity"/>
    <property type="evidence" value="ECO:0007669"/>
    <property type="project" value="UniProtKB-KW"/>
</dbReference>
<evidence type="ECO:0000259" key="15">
    <source>
        <dbReference type="SMART" id="SM00632"/>
    </source>
</evidence>
<dbReference type="InterPro" id="IPR006048">
    <property type="entry name" value="A-amylase/branching_C"/>
</dbReference>
<evidence type="ECO:0000259" key="16">
    <source>
        <dbReference type="SMART" id="SM00642"/>
    </source>
</evidence>
<gene>
    <name evidence="17" type="ORF">QWI16_16070</name>
</gene>
<evidence type="ECO:0000256" key="11">
    <source>
        <dbReference type="RuleBase" id="RU003615"/>
    </source>
</evidence>
<evidence type="ECO:0000256" key="4">
    <source>
        <dbReference type="ARBA" id="ARBA00012595"/>
    </source>
</evidence>
<evidence type="ECO:0000313" key="17">
    <source>
        <dbReference type="EMBL" id="MDO3383699.1"/>
    </source>
</evidence>
<dbReference type="PANTHER" id="PTHR43447">
    <property type="entry name" value="ALPHA-AMYLASE"/>
    <property type="match status" value="1"/>
</dbReference>
<protein>
    <recommendedName>
        <fullName evidence="5 12">Alpha-amylase</fullName>
        <ecNumber evidence="4 12">3.2.1.1</ecNumber>
    </recommendedName>
</protein>
<name>A0ABT8THX1_9GAMM</name>
<evidence type="ECO:0000256" key="5">
    <source>
        <dbReference type="ARBA" id="ARBA00017303"/>
    </source>
</evidence>
<feature type="signal peptide" evidence="13">
    <location>
        <begin position="1"/>
        <end position="26"/>
    </location>
</feature>
<evidence type="ECO:0000256" key="7">
    <source>
        <dbReference type="ARBA" id="ARBA00022801"/>
    </source>
</evidence>
<organism evidence="17 18">
    <name type="scientific">Gilvimarinus algae</name>
    <dbReference type="NCBI Taxonomy" id="3058037"/>
    <lineage>
        <taxon>Bacteria</taxon>
        <taxon>Pseudomonadati</taxon>
        <taxon>Pseudomonadota</taxon>
        <taxon>Gammaproteobacteria</taxon>
        <taxon>Cellvibrionales</taxon>
        <taxon>Cellvibrionaceae</taxon>
        <taxon>Gilvimarinus</taxon>
    </lineage>
</organism>
<dbReference type="InterPro" id="IPR017853">
    <property type="entry name" value="GH"/>
</dbReference>
<evidence type="ECO:0000256" key="6">
    <source>
        <dbReference type="ARBA" id="ARBA00022723"/>
    </source>
</evidence>
<keyword evidence="8" id="KW-0106">Calcium</keyword>
<dbReference type="Gene3D" id="2.60.40.3620">
    <property type="match status" value="1"/>
</dbReference>
<dbReference type="Proteomes" id="UP001168380">
    <property type="component" value="Unassembled WGS sequence"/>
</dbReference>
<dbReference type="EC" id="3.2.1.1" evidence="4 12"/>
<feature type="domain" description="Alpha-amylase C-terminal" evidence="15">
    <location>
        <begin position="375"/>
        <end position="457"/>
    </location>
</feature>
<feature type="domain" description="Glycosyl hydrolase family 13 catalytic" evidence="16">
    <location>
        <begin position="28"/>
        <end position="365"/>
    </location>
</feature>
<dbReference type="SMART" id="SM00632">
    <property type="entry name" value="Aamy_C"/>
    <property type="match status" value="1"/>
</dbReference>
<evidence type="ECO:0000256" key="2">
    <source>
        <dbReference type="ARBA" id="ARBA00001913"/>
    </source>
</evidence>
<comment type="caution">
    <text evidence="17">The sequence shown here is derived from an EMBL/GenBank/DDBJ whole genome shotgun (WGS) entry which is preliminary data.</text>
</comment>
<dbReference type="Gene3D" id="2.60.40.1180">
    <property type="entry name" value="Golgi alpha-mannosidase II"/>
    <property type="match status" value="1"/>
</dbReference>
<dbReference type="InterPro" id="IPR013783">
    <property type="entry name" value="Ig-like_fold"/>
</dbReference>
<comment type="cofactor">
    <cofactor evidence="2">
        <name>Ca(2+)</name>
        <dbReference type="ChEBI" id="CHEBI:29108"/>
    </cofactor>
</comment>
<dbReference type="Pfam" id="PF00128">
    <property type="entry name" value="Alpha-amylase"/>
    <property type="match status" value="1"/>
</dbReference>
<dbReference type="InterPro" id="IPR006046">
    <property type="entry name" value="Alpha_amylase"/>
</dbReference>
<dbReference type="SUPFAM" id="SSF51445">
    <property type="entry name" value="(Trans)glycosidases"/>
    <property type="match status" value="1"/>
</dbReference>
<dbReference type="Gene3D" id="3.20.20.80">
    <property type="entry name" value="Glycosidases"/>
    <property type="match status" value="1"/>
</dbReference>
<evidence type="ECO:0000256" key="8">
    <source>
        <dbReference type="ARBA" id="ARBA00022837"/>
    </source>
</evidence>
<sequence>MKLLTQSARMLSGGAALLLASHAANANTAFVHLFEWRWNDIADECENFLGPKGFDAVQISPPSEHVNIPQWWARYQPITYQNLTSRSGTEVELQSMINRCHNAGVKIYADIVVNQMANNLDGGATGIGGTPWSPRQYPEFSPQDFHPSCDTNYGDANSVWSCELYGMPDLDHSLPYVRNTIGAYIKRLSDMGVDGFRIDAAKHMPPSDIAGVLQAAGNPWVFLEVIGAAGEAAAIQPTNYTYMGPVTEMGYGPAVAGNFNGQIQHLLSLGESWGLLPSADALVFIDNHDRERGHGGGGNLTYKDGATYNLANVFMLAYPYGYPKVMSGYEFTDTDAGPPAPGGCSATGWVCQHRWDNIANMVGFRNYTAGAWSLDNAVVLSPNAIAFGRGDKGFVLINNENHSVNHTLYTGLPAGDYCNILAGSAECSGAVIQVDGSGNASFTVAAKSAAAIHGGAMAGTSNQPPVAQLNAAPAAQVATGTTVTLDATGSSDSDGSIVAYLWSTGATDSHIAVTPQSAGSVSYSVTVTDNQGASDTASIEITATDSGAASVFESLYFRGTANGWGTTAMNLVSDYTWQTDVYLDGQANQRFKLDVYGDWSYNFGDNNGDGVLEQTGNDIFTGAIGHYRLQVNDQQLSYSLTPLGGFSSNWNTLYARGTFNSWGCTAMALGGNNVWSLTVSLDGQSNQRYKFDRHCDWSDNYGDANADGTLENGGGDIYTSATGSVTLEVNDASLQHSRY</sequence>
<keyword evidence="10 12" id="KW-0326">Glycosidase</keyword>
<feature type="chain" id="PRO_5045880867" description="Alpha-amylase" evidence="13">
    <location>
        <begin position="27"/>
        <end position="739"/>
    </location>
</feature>
<dbReference type="CDD" id="cd11317">
    <property type="entry name" value="AmyAc_bac_euk_AmyA"/>
    <property type="match status" value="1"/>
</dbReference>
<evidence type="ECO:0000256" key="1">
    <source>
        <dbReference type="ARBA" id="ARBA00000548"/>
    </source>
</evidence>
<feature type="domain" description="PKD/Chitinase" evidence="14">
    <location>
        <begin position="466"/>
        <end position="546"/>
    </location>
</feature>
<keyword evidence="6" id="KW-0479">Metal-binding</keyword>
<evidence type="ECO:0000256" key="10">
    <source>
        <dbReference type="ARBA" id="ARBA00023295"/>
    </source>
</evidence>
<evidence type="ECO:0000256" key="12">
    <source>
        <dbReference type="RuleBase" id="RU361134"/>
    </source>
</evidence>
<dbReference type="InterPro" id="IPR022409">
    <property type="entry name" value="PKD/Chitinase_dom"/>
</dbReference>
<dbReference type="InterPro" id="IPR013780">
    <property type="entry name" value="Glyco_hydro_b"/>
</dbReference>
<dbReference type="EMBL" id="JAULRT010000062">
    <property type="protein sequence ID" value="MDO3383699.1"/>
    <property type="molecule type" value="Genomic_DNA"/>
</dbReference>
<evidence type="ECO:0000259" key="14">
    <source>
        <dbReference type="SMART" id="SM00089"/>
    </source>
</evidence>
<keyword evidence="18" id="KW-1185">Reference proteome</keyword>
<accession>A0ABT8THX1</accession>
<keyword evidence="7 12" id="KW-0378">Hydrolase</keyword>